<comment type="caution">
    <text evidence="2">The sequence shown here is derived from an EMBL/GenBank/DDBJ whole genome shotgun (WGS) entry which is preliminary data.</text>
</comment>
<proteinExistence type="predicted"/>
<dbReference type="EMBL" id="BSFL01000001">
    <property type="protein sequence ID" value="GLK79321.1"/>
    <property type="molecule type" value="Genomic_DNA"/>
</dbReference>
<feature type="compositionally biased region" description="Low complexity" evidence="1">
    <location>
        <begin position="68"/>
        <end position="78"/>
    </location>
</feature>
<reference evidence="2" key="1">
    <citation type="journal article" date="2014" name="Int. J. Syst. Evol. Microbiol.">
        <title>Complete genome sequence of Corynebacterium casei LMG S-19264T (=DSM 44701T), isolated from a smear-ripened cheese.</title>
        <authorList>
            <consortium name="US DOE Joint Genome Institute (JGI-PGF)"/>
            <person name="Walter F."/>
            <person name="Albersmeier A."/>
            <person name="Kalinowski J."/>
            <person name="Ruckert C."/>
        </authorList>
    </citation>
    <scope>NUCLEOTIDE SEQUENCE</scope>
    <source>
        <strain evidence="2">VKM B-2748</strain>
    </source>
</reference>
<dbReference type="Proteomes" id="UP001143309">
    <property type="component" value="Unassembled WGS sequence"/>
</dbReference>
<sequence>MERRATGILKYRAFGGPAFRASSDLKLACRTSVITASARPPPEAFAPATAETRALVSRSAVMAELDPAIHPSHAASAPMDPRVKPEGDGE</sequence>
<evidence type="ECO:0000313" key="2">
    <source>
        <dbReference type="EMBL" id="GLK79321.1"/>
    </source>
</evidence>
<dbReference type="AlphaFoldDB" id="A0A9W6JKI1"/>
<keyword evidence="3" id="KW-1185">Reference proteome</keyword>
<reference evidence="2" key="2">
    <citation type="submission" date="2023-01" db="EMBL/GenBank/DDBJ databases">
        <authorList>
            <person name="Sun Q."/>
            <person name="Evtushenko L."/>
        </authorList>
    </citation>
    <scope>NUCLEOTIDE SEQUENCE</scope>
    <source>
        <strain evidence="2">VKM B-2748</strain>
    </source>
</reference>
<accession>A0A9W6JKI1</accession>
<protein>
    <submittedName>
        <fullName evidence="2">Uncharacterized protein</fullName>
    </submittedName>
</protein>
<name>A0A9W6JKI1_9HYPH</name>
<feature type="region of interest" description="Disordered" evidence="1">
    <location>
        <begin position="67"/>
        <end position="90"/>
    </location>
</feature>
<feature type="compositionally biased region" description="Basic and acidic residues" evidence="1">
    <location>
        <begin position="81"/>
        <end position="90"/>
    </location>
</feature>
<evidence type="ECO:0000313" key="3">
    <source>
        <dbReference type="Proteomes" id="UP001143309"/>
    </source>
</evidence>
<organism evidence="2 3">
    <name type="scientific">Methylopila turkensis</name>
    <dbReference type="NCBI Taxonomy" id="1437816"/>
    <lineage>
        <taxon>Bacteria</taxon>
        <taxon>Pseudomonadati</taxon>
        <taxon>Pseudomonadota</taxon>
        <taxon>Alphaproteobacteria</taxon>
        <taxon>Hyphomicrobiales</taxon>
        <taxon>Methylopilaceae</taxon>
        <taxon>Methylopila</taxon>
    </lineage>
</organism>
<gene>
    <name evidence="2" type="ORF">GCM10008174_10620</name>
</gene>
<evidence type="ECO:0000256" key="1">
    <source>
        <dbReference type="SAM" id="MobiDB-lite"/>
    </source>
</evidence>